<protein>
    <recommendedName>
        <fullName evidence="7">Ubiquitin carboxyl-terminal hydrolase</fullName>
        <ecNumber evidence="7">3.4.19.12</ecNumber>
    </recommendedName>
</protein>
<feature type="compositionally biased region" description="Acidic residues" evidence="8">
    <location>
        <begin position="749"/>
        <end position="762"/>
    </location>
</feature>
<dbReference type="PANTHER" id="PTHR24006:SF888">
    <property type="entry name" value="UBIQUITIN CARBOXYL-TERMINAL HYDROLASE 30"/>
    <property type="match status" value="1"/>
</dbReference>
<feature type="region of interest" description="Disordered" evidence="8">
    <location>
        <begin position="749"/>
        <end position="775"/>
    </location>
</feature>
<evidence type="ECO:0000256" key="3">
    <source>
        <dbReference type="ARBA" id="ARBA00022670"/>
    </source>
</evidence>
<evidence type="ECO:0000256" key="8">
    <source>
        <dbReference type="SAM" id="MobiDB-lite"/>
    </source>
</evidence>
<keyword evidence="6 7" id="KW-0788">Thiol protease</keyword>
<keyword evidence="11" id="KW-1185">Reference proteome</keyword>
<feature type="domain" description="USP" evidence="9">
    <location>
        <begin position="35"/>
        <end position="729"/>
    </location>
</feature>
<feature type="compositionally biased region" description="Basic and acidic residues" evidence="8">
    <location>
        <begin position="83"/>
        <end position="101"/>
    </location>
</feature>
<feature type="compositionally biased region" description="Acidic residues" evidence="8">
    <location>
        <begin position="487"/>
        <end position="497"/>
    </location>
</feature>
<dbReference type="SUPFAM" id="SSF54001">
    <property type="entry name" value="Cysteine proteinases"/>
    <property type="match status" value="1"/>
</dbReference>
<keyword evidence="3 7" id="KW-0645">Protease</keyword>
<feature type="region of interest" description="Disordered" evidence="8">
    <location>
        <begin position="83"/>
        <end position="122"/>
    </location>
</feature>
<evidence type="ECO:0000256" key="6">
    <source>
        <dbReference type="ARBA" id="ARBA00022807"/>
    </source>
</evidence>
<dbReference type="EC" id="3.4.19.12" evidence="7"/>
<feature type="compositionally biased region" description="Basic residues" evidence="8">
    <location>
        <begin position="102"/>
        <end position="115"/>
    </location>
</feature>
<dbReference type="GO" id="GO:0005829">
    <property type="term" value="C:cytosol"/>
    <property type="evidence" value="ECO:0007669"/>
    <property type="project" value="TreeGrafter"/>
</dbReference>
<dbReference type="GO" id="GO:0016579">
    <property type="term" value="P:protein deubiquitination"/>
    <property type="evidence" value="ECO:0007669"/>
    <property type="project" value="InterPro"/>
</dbReference>
<dbReference type="CDD" id="cd02257">
    <property type="entry name" value="Peptidase_C19"/>
    <property type="match status" value="1"/>
</dbReference>
<feature type="compositionally biased region" description="Acidic residues" evidence="8">
    <location>
        <begin position="571"/>
        <end position="584"/>
    </location>
</feature>
<proteinExistence type="inferred from homology"/>
<dbReference type="InterPro" id="IPR001394">
    <property type="entry name" value="Peptidase_C19_UCH"/>
</dbReference>
<dbReference type="AlphaFoldDB" id="I2GZ82"/>
<dbReference type="InterPro" id="IPR050164">
    <property type="entry name" value="Peptidase_C19"/>
</dbReference>
<keyword evidence="4 7" id="KW-0833">Ubl conjugation pathway</keyword>
<dbReference type="EMBL" id="HE806317">
    <property type="protein sequence ID" value="CCH59434.1"/>
    <property type="molecule type" value="Genomic_DNA"/>
</dbReference>
<evidence type="ECO:0000259" key="9">
    <source>
        <dbReference type="PROSITE" id="PS50235"/>
    </source>
</evidence>
<dbReference type="OrthoDB" id="2020758at2759"/>
<dbReference type="PROSITE" id="PS00972">
    <property type="entry name" value="USP_1"/>
    <property type="match status" value="1"/>
</dbReference>
<dbReference type="MEROPS" id="C19.002"/>
<dbReference type="InParanoid" id="I2GZ82"/>
<sequence>MNISCSNDPSGYRKWVTKNNLQIQNTVMKRGGFVGGLVNEGNTCFMNSVLQSLASSHEIVRFLDEEIIKQFKQKQLQELEELHKKSDSAHNHHNHQQDDKKSKNKSYGKRKKKLTKTNDDDMSTDVSFSISLKDLLDKLNDKYYRERKYYRTNNLLKTMSKAPNKNIILGYEQEDAQEFFQTILYELEKNIKFLDSDREKLDKKPIPESDLPSNALIGQNNLSHVGTVYIPTAHLDPNSLLDKDPSTNYFTPFRLVTPLDGIVAERIGCLNCGETGGIRYSVSSGLSLNLPSENIGDTLKLSQLLNEWCKPEIIEGVNCYRCSLNAVLEHLENQLKTMSEKPKGSIPDKLISAIKTRIKALNETLSKPVIDDEEYKKMHTDNMVRKSSKSKQIILARPPPLLSIHINRSVFDTRTFMIKKNNSRLAFKARLNLKPWCCDVNDINLDARLPMSKTQKSEEDGSISSEDETVGGEYYAKLHDKFQKEFEDSDEEQEDGMSDYSDYNMRSNRDVDNYDPLNEDTEHDEIRETVSTTDSEDEYIEETDKLGNTIRIPKSKESENHHHIKRTIVESNDESEELEVEYEMDLNSSSTNESHTEKFKGGSGNVASSNGVNVLPNSDSSEEEEANGHNENVTYSSSSDGDDDEDDDLPPPPPLSLAPTYSTKVPTGPLTYELRSVIVHYGTHNYGHYIAFRKYRGTWWRISDETVHMVDEAEVLSTPSVFMLFYEYDFDEKSGMMKDDLEKHEYEEEEFDVGTESDESSDELGMNEHLPATNEDDLNELEVELTEEANERIGQGLENIKDEKTIGEYQDASNNVFNGNKHLI</sequence>
<dbReference type="FunCoup" id="I2GZ82">
    <property type="interactions" value="72"/>
</dbReference>
<dbReference type="Proteomes" id="UP000002866">
    <property type="component" value="Chromosome 2"/>
</dbReference>
<organism evidence="10 11">
    <name type="scientific">Henningerozyma blattae (strain ATCC 34711 / CBS 6284 / DSM 70876 / NBRC 10599 / NRRL Y-10934 / UCD 77-7)</name>
    <name type="common">Yeast</name>
    <name type="synonym">Tetrapisispora blattae</name>
    <dbReference type="NCBI Taxonomy" id="1071380"/>
    <lineage>
        <taxon>Eukaryota</taxon>
        <taxon>Fungi</taxon>
        <taxon>Dikarya</taxon>
        <taxon>Ascomycota</taxon>
        <taxon>Saccharomycotina</taxon>
        <taxon>Saccharomycetes</taxon>
        <taxon>Saccharomycetales</taxon>
        <taxon>Saccharomycetaceae</taxon>
        <taxon>Henningerozyma</taxon>
    </lineage>
</organism>
<dbReference type="PROSITE" id="PS00973">
    <property type="entry name" value="USP_2"/>
    <property type="match status" value="1"/>
</dbReference>
<evidence type="ECO:0000256" key="1">
    <source>
        <dbReference type="ARBA" id="ARBA00000707"/>
    </source>
</evidence>
<dbReference type="PANTHER" id="PTHR24006">
    <property type="entry name" value="UBIQUITIN CARBOXYL-TERMINAL HYDROLASE"/>
    <property type="match status" value="1"/>
</dbReference>
<evidence type="ECO:0000256" key="5">
    <source>
        <dbReference type="ARBA" id="ARBA00022801"/>
    </source>
</evidence>
<dbReference type="GO" id="GO:0004843">
    <property type="term" value="F:cysteine-type deubiquitinase activity"/>
    <property type="evidence" value="ECO:0007669"/>
    <property type="project" value="UniProtKB-UniRule"/>
</dbReference>
<feature type="region of interest" description="Disordered" evidence="8">
    <location>
        <begin position="485"/>
        <end position="666"/>
    </location>
</feature>
<evidence type="ECO:0000256" key="4">
    <source>
        <dbReference type="ARBA" id="ARBA00022786"/>
    </source>
</evidence>
<comment type="catalytic activity">
    <reaction evidence="1 7">
        <text>Thiol-dependent hydrolysis of ester, thioester, amide, peptide and isopeptide bonds formed by the C-terminal Gly of ubiquitin (a 76-residue protein attached to proteins as an intracellular targeting signal).</text>
        <dbReference type="EC" id="3.4.19.12"/>
    </reaction>
</comment>
<dbReference type="GO" id="GO:0005634">
    <property type="term" value="C:nucleus"/>
    <property type="evidence" value="ECO:0007669"/>
    <property type="project" value="TreeGrafter"/>
</dbReference>
<accession>I2GZ82</accession>
<dbReference type="Gene3D" id="3.90.70.10">
    <property type="entry name" value="Cysteine proteinases"/>
    <property type="match status" value="2"/>
</dbReference>
<dbReference type="KEGG" id="tbl:TBLA_0B06080"/>
<keyword evidence="5 7" id="KW-0378">Hydrolase</keyword>
<dbReference type="GeneID" id="14493820"/>
<evidence type="ECO:0000256" key="2">
    <source>
        <dbReference type="ARBA" id="ARBA00009085"/>
    </source>
</evidence>
<dbReference type="eggNOG" id="KOG1867">
    <property type="taxonomic scope" value="Eukaryota"/>
</dbReference>
<evidence type="ECO:0000313" key="11">
    <source>
        <dbReference type="Proteomes" id="UP000002866"/>
    </source>
</evidence>
<dbReference type="HOGENOM" id="CLU_008279_6_1_1"/>
<evidence type="ECO:0000313" key="10">
    <source>
        <dbReference type="EMBL" id="CCH59434.1"/>
    </source>
</evidence>
<name>I2GZ82_HENB6</name>
<dbReference type="GO" id="GO:0006508">
    <property type="term" value="P:proteolysis"/>
    <property type="evidence" value="ECO:0007669"/>
    <property type="project" value="UniProtKB-KW"/>
</dbReference>
<dbReference type="OMA" id="VECNRCA"/>
<dbReference type="RefSeq" id="XP_004178953.1">
    <property type="nucleotide sequence ID" value="XM_004178905.1"/>
</dbReference>
<evidence type="ECO:0000256" key="7">
    <source>
        <dbReference type="RuleBase" id="RU366025"/>
    </source>
</evidence>
<feature type="compositionally biased region" description="Acidic residues" evidence="8">
    <location>
        <begin position="640"/>
        <end position="649"/>
    </location>
</feature>
<dbReference type="InterPro" id="IPR038765">
    <property type="entry name" value="Papain-like_cys_pep_sf"/>
</dbReference>
<dbReference type="STRING" id="1071380.I2GZ82"/>
<dbReference type="PROSITE" id="PS50235">
    <property type="entry name" value="USP_3"/>
    <property type="match status" value="1"/>
</dbReference>
<dbReference type="InterPro" id="IPR028889">
    <property type="entry name" value="USP"/>
</dbReference>
<feature type="compositionally biased region" description="Low complexity" evidence="8">
    <location>
        <begin position="605"/>
        <end position="614"/>
    </location>
</feature>
<gene>
    <name evidence="10" type="primary">TBLA0B06080</name>
    <name evidence="10" type="ORF">TBLA_0B06080</name>
</gene>
<dbReference type="Pfam" id="PF00443">
    <property type="entry name" value="UCH"/>
    <property type="match status" value="1"/>
</dbReference>
<reference evidence="10 11" key="1">
    <citation type="journal article" date="2011" name="Proc. Natl. Acad. Sci. U.S.A.">
        <title>Evolutionary erosion of yeast sex chromosomes by mating-type switching accidents.</title>
        <authorList>
            <person name="Gordon J.L."/>
            <person name="Armisen D."/>
            <person name="Proux-Wera E."/>
            <person name="Oheigeartaigh S.S."/>
            <person name="Byrne K.P."/>
            <person name="Wolfe K.H."/>
        </authorList>
    </citation>
    <scope>NUCLEOTIDE SEQUENCE [LARGE SCALE GENOMIC DNA]</scope>
    <source>
        <strain evidence="11">ATCC 34711 / CBS 6284 / DSM 70876 / NBRC 10599 / NRRL Y-10934 / UCD 77-7</strain>
    </source>
</reference>
<comment type="similarity">
    <text evidence="2 7">Belongs to the peptidase C19 family.</text>
</comment>
<dbReference type="InterPro" id="IPR018200">
    <property type="entry name" value="USP_CS"/>
</dbReference>